<gene>
    <name evidence="2" type="ORF">PFI31113_03132</name>
</gene>
<feature type="transmembrane region" description="Helical" evidence="1">
    <location>
        <begin position="115"/>
        <end position="137"/>
    </location>
</feature>
<evidence type="ECO:0000313" key="2">
    <source>
        <dbReference type="EMBL" id="VVE21467.1"/>
    </source>
</evidence>
<organism evidence="2 3">
    <name type="scientific">Pandoraea fibrosis</name>
    <dbReference type="NCBI Taxonomy" id="1891094"/>
    <lineage>
        <taxon>Bacteria</taxon>
        <taxon>Pseudomonadati</taxon>
        <taxon>Pseudomonadota</taxon>
        <taxon>Betaproteobacteria</taxon>
        <taxon>Burkholderiales</taxon>
        <taxon>Burkholderiaceae</taxon>
        <taxon>Pandoraea</taxon>
    </lineage>
</organism>
<keyword evidence="1" id="KW-0812">Transmembrane</keyword>
<feature type="transmembrane region" description="Helical" evidence="1">
    <location>
        <begin position="307"/>
        <end position="329"/>
    </location>
</feature>
<dbReference type="Proteomes" id="UP000382577">
    <property type="component" value="Unassembled WGS sequence"/>
</dbReference>
<evidence type="ECO:0000313" key="3">
    <source>
        <dbReference type="Proteomes" id="UP000382577"/>
    </source>
</evidence>
<keyword evidence="1" id="KW-1133">Transmembrane helix</keyword>
<proteinExistence type="predicted"/>
<feature type="transmembrane region" description="Helical" evidence="1">
    <location>
        <begin position="83"/>
        <end position="103"/>
    </location>
</feature>
<reference evidence="2 3" key="1">
    <citation type="submission" date="2019-08" db="EMBL/GenBank/DDBJ databases">
        <authorList>
            <person name="Peeters C."/>
        </authorList>
    </citation>
    <scope>NUCLEOTIDE SEQUENCE [LARGE SCALE GENOMIC DNA]</scope>
    <source>
        <strain evidence="2 3">LMG 31113</strain>
    </source>
</reference>
<name>A0A5E4W910_9BURK</name>
<evidence type="ECO:0000256" key="1">
    <source>
        <dbReference type="SAM" id="Phobius"/>
    </source>
</evidence>
<feature type="transmembrane region" description="Helical" evidence="1">
    <location>
        <begin position="174"/>
        <end position="201"/>
    </location>
</feature>
<feature type="transmembrane region" description="Helical" evidence="1">
    <location>
        <begin position="374"/>
        <end position="390"/>
    </location>
</feature>
<protein>
    <recommendedName>
        <fullName evidence="4">O-antigen polymerase</fullName>
    </recommendedName>
</protein>
<dbReference type="AlphaFoldDB" id="A0A5E4W910"/>
<accession>A0A5E4W910</accession>
<feature type="transmembrane region" description="Helical" evidence="1">
    <location>
        <begin position="50"/>
        <end position="71"/>
    </location>
</feature>
<evidence type="ECO:0008006" key="4">
    <source>
        <dbReference type="Google" id="ProtNLM"/>
    </source>
</evidence>
<sequence length="394" mass="42601">MLLAVLVLPSMIMTVFGADSMAAGLGLGSLVLIAFQFASWRTFGVRSNRLALWLLTTLLVIALVVAHGLLASQTNSALDWQRLLSSLALACLAWVGAGVFANWIARSEDASIDRFVVWALMLLAVNAVFGLMGVIIVPHATFKASGYFSEPSHLAVAASPFLVYVSSARWRTRWLILGAFFAWGILIQNLTTLVVVAVAVLPGIRASFKTVLGAGVVVALLLGGILTQPSVDKNYFFARLPINSNTENQSALVFLRGWEYASLAFDDTYGIGLGFQQFGSQYLPGDVLTRLESLGGGMQNRFDGGTVAAKIVGELGAIGTFIVCLFAIWSFRMLRRLRDSKVGKLPRPQIFFAASVVGVSVEMFVRGIGYFSPSVLMLMSSISAVVLGFWRQRK</sequence>
<keyword evidence="1" id="KW-0472">Membrane</keyword>
<dbReference type="EMBL" id="CABPRW010000007">
    <property type="protein sequence ID" value="VVE21467.1"/>
    <property type="molecule type" value="Genomic_DNA"/>
</dbReference>
<feature type="transmembrane region" description="Helical" evidence="1">
    <location>
        <begin position="208"/>
        <end position="227"/>
    </location>
</feature>